<dbReference type="PANTHER" id="PTHR30383:SF5">
    <property type="entry name" value="SGNH HYDROLASE-TYPE ESTERASE DOMAIN-CONTAINING PROTEIN"/>
    <property type="match status" value="1"/>
</dbReference>
<dbReference type="SUPFAM" id="SSF52266">
    <property type="entry name" value="SGNH hydrolase"/>
    <property type="match status" value="1"/>
</dbReference>
<sequence>MRQIKGVICILISIVMCWSASAANNKRYVNIVFIGNSITFGAGLPKPVHDAPPVKAALFLSKCPEVASVKYSNRGQSGCTTVDYLPDTNTLFPWAVRAADKFKDETWADLVFSIMLGTNDSAIEGTNGCPVAPERYYENMKTIINRLLALYPNCRIVVHRPLWYSPNTYNGAKYLEEGLRRLQDYYPQIQRLVDYYASHFPGQVFLGDTKGFDYFKENHLTDFQAEKGNAGVFYLHPNEKGAVRLGELWSEAIRQALGL</sequence>
<dbReference type="Gene3D" id="3.40.50.1110">
    <property type="entry name" value="SGNH hydrolase"/>
    <property type="match status" value="1"/>
</dbReference>
<dbReference type="Pfam" id="PF13472">
    <property type="entry name" value="Lipase_GDSL_2"/>
    <property type="match status" value="1"/>
</dbReference>
<dbReference type="InterPro" id="IPR036514">
    <property type="entry name" value="SGNH_hydro_sf"/>
</dbReference>
<evidence type="ECO:0000313" key="2">
    <source>
        <dbReference type="Proteomes" id="UP000195950"/>
    </source>
</evidence>
<dbReference type="EMBL" id="NFJX01000015">
    <property type="protein sequence ID" value="OUP16510.1"/>
    <property type="molecule type" value="Genomic_DNA"/>
</dbReference>
<name>A0A1Y4IBY3_PARDI</name>
<dbReference type="InterPro" id="IPR013830">
    <property type="entry name" value="SGNH_hydro"/>
</dbReference>
<dbReference type="InterPro" id="IPR051532">
    <property type="entry name" value="Ester_Hydrolysis_Enzymes"/>
</dbReference>
<proteinExistence type="predicted"/>
<dbReference type="RefSeq" id="WP_008774433.1">
    <property type="nucleotide sequence ID" value="NZ_CDRH01001029.1"/>
</dbReference>
<dbReference type="GO" id="GO:0004622">
    <property type="term" value="F:phosphatidylcholine lysophospholipase activity"/>
    <property type="evidence" value="ECO:0007669"/>
    <property type="project" value="TreeGrafter"/>
</dbReference>
<comment type="caution">
    <text evidence="1">The sequence shown here is derived from an EMBL/GenBank/DDBJ whole genome shotgun (WGS) entry which is preliminary data.</text>
</comment>
<organism evidence="1 2">
    <name type="scientific">Parabacteroides distasonis</name>
    <dbReference type="NCBI Taxonomy" id="823"/>
    <lineage>
        <taxon>Bacteria</taxon>
        <taxon>Pseudomonadati</taxon>
        <taxon>Bacteroidota</taxon>
        <taxon>Bacteroidia</taxon>
        <taxon>Bacteroidales</taxon>
        <taxon>Tannerellaceae</taxon>
        <taxon>Parabacteroides</taxon>
    </lineage>
</organism>
<gene>
    <name evidence="1" type="ORF">B5F32_15090</name>
</gene>
<reference evidence="2" key="1">
    <citation type="submission" date="2017-04" db="EMBL/GenBank/DDBJ databases">
        <title>Function of individual gut microbiota members based on whole genome sequencing of pure cultures obtained from chicken caecum.</title>
        <authorList>
            <person name="Medvecky M."/>
            <person name="Cejkova D."/>
            <person name="Polansky O."/>
            <person name="Karasova D."/>
            <person name="Kubasova T."/>
            <person name="Cizek A."/>
            <person name="Rychlik I."/>
        </authorList>
    </citation>
    <scope>NUCLEOTIDE SEQUENCE [LARGE SCALE GENOMIC DNA]</scope>
    <source>
        <strain evidence="2">An199</strain>
    </source>
</reference>
<dbReference type="Proteomes" id="UP000195950">
    <property type="component" value="Unassembled WGS sequence"/>
</dbReference>
<dbReference type="AlphaFoldDB" id="A0A1Y4IBY3"/>
<evidence type="ECO:0000313" key="1">
    <source>
        <dbReference type="EMBL" id="OUP16510.1"/>
    </source>
</evidence>
<dbReference type="PANTHER" id="PTHR30383">
    <property type="entry name" value="THIOESTERASE 1/PROTEASE 1/LYSOPHOSPHOLIPASE L1"/>
    <property type="match status" value="1"/>
</dbReference>
<accession>A0A1Y4IBY3</accession>
<protein>
    <submittedName>
        <fullName evidence="1">Lipolytic protein G-D-S-L family</fullName>
    </submittedName>
</protein>